<dbReference type="Gene3D" id="3.60.60.10">
    <property type="entry name" value="Penicillin V Acylase, Chain A"/>
    <property type="match status" value="1"/>
</dbReference>
<dbReference type="InterPro" id="IPR047801">
    <property type="entry name" value="Peptidase_C45"/>
</dbReference>
<comment type="caution">
    <text evidence="2">The sequence shown here is derived from an EMBL/GenBank/DDBJ whole genome shotgun (WGS) entry which is preliminary data.</text>
</comment>
<evidence type="ECO:0000313" key="3">
    <source>
        <dbReference type="Proteomes" id="UP000248066"/>
    </source>
</evidence>
<dbReference type="CDD" id="cd01935">
    <property type="entry name" value="Ntn_CGH_like"/>
    <property type="match status" value="1"/>
</dbReference>
<dbReference type="OrthoDB" id="8617387at2"/>
<dbReference type="InterPro" id="IPR047794">
    <property type="entry name" value="C45_proenzyme-like"/>
</dbReference>
<keyword evidence="2" id="KW-0808">Transferase</keyword>
<dbReference type="InterPro" id="IPR005079">
    <property type="entry name" value="Peptidase_C45_hydrolase"/>
</dbReference>
<gene>
    <name evidence="2" type="ORF">CR205_06715</name>
</gene>
<feature type="domain" description="Peptidase C45 hydrolase" evidence="1">
    <location>
        <begin position="105"/>
        <end position="307"/>
    </location>
</feature>
<dbReference type="InterPro" id="IPR029055">
    <property type="entry name" value="Ntn_hydrolases_N"/>
</dbReference>
<keyword evidence="3" id="KW-1185">Reference proteome</keyword>
<proteinExistence type="predicted"/>
<dbReference type="Pfam" id="PF03417">
    <property type="entry name" value="AAT"/>
    <property type="match status" value="1"/>
</dbReference>
<dbReference type="EMBL" id="PDOF01000001">
    <property type="protein sequence ID" value="PYZ98284.1"/>
    <property type="molecule type" value="Genomic_DNA"/>
</dbReference>
<reference evidence="2 3" key="1">
    <citation type="submission" date="2017-10" db="EMBL/GenBank/DDBJ databases">
        <title>Bacillus sp. nov., a halophilic bacterium isolated from a Yangshapao Lake.</title>
        <authorList>
            <person name="Wang H."/>
        </authorList>
    </citation>
    <scope>NUCLEOTIDE SEQUENCE [LARGE SCALE GENOMIC DNA]</scope>
    <source>
        <strain evidence="2 3">YSP-3</strain>
    </source>
</reference>
<dbReference type="Proteomes" id="UP000248066">
    <property type="component" value="Unassembled WGS sequence"/>
</dbReference>
<dbReference type="PANTHER" id="PTHR34180:SF1">
    <property type="entry name" value="BETA-ALANYL-DOPAMINE_CARCININE HYDROLASE"/>
    <property type="match status" value="1"/>
</dbReference>
<protein>
    <submittedName>
        <fullName evidence="2">Acyl-CoA--6-aminopenicillanic acid acyl-transferase</fullName>
    </submittedName>
</protein>
<dbReference type="PANTHER" id="PTHR34180">
    <property type="entry name" value="PEPTIDASE C45"/>
    <property type="match status" value="1"/>
</dbReference>
<dbReference type="NCBIfam" id="NF040521">
    <property type="entry name" value="C45_proenzyme"/>
    <property type="match status" value="1"/>
</dbReference>
<dbReference type="SUPFAM" id="SSF56235">
    <property type="entry name" value="N-terminal nucleophile aminohydrolases (Ntn hydrolases)"/>
    <property type="match status" value="1"/>
</dbReference>
<evidence type="ECO:0000313" key="2">
    <source>
        <dbReference type="EMBL" id="PYZ98284.1"/>
    </source>
</evidence>
<organism evidence="2 3">
    <name type="scientific">Alteribacter lacisalsi</name>
    <dbReference type="NCBI Taxonomy" id="2045244"/>
    <lineage>
        <taxon>Bacteria</taxon>
        <taxon>Bacillati</taxon>
        <taxon>Bacillota</taxon>
        <taxon>Bacilli</taxon>
        <taxon>Bacillales</taxon>
        <taxon>Bacillaceae</taxon>
        <taxon>Alteribacter</taxon>
    </lineage>
</organism>
<accession>A0A2W0H8V6</accession>
<evidence type="ECO:0000259" key="1">
    <source>
        <dbReference type="Pfam" id="PF03417"/>
    </source>
</evidence>
<dbReference type="GO" id="GO:0016740">
    <property type="term" value="F:transferase activity"/>
    <property type="evidence" value="ECO:0007669"/>
    <property type="project" value="UniProtKB-KW"/>
</dbReference>
<name>A0A2W0H8V6_9BACI</name>
<sequence length="367" mass="41428">MEIQVDVIQGRGSPNKFGIEQAKKIRNMPLYKVHEKRRPKSLRSYNTDFKKAKQFILKFSPELWEEIEGVAEGLGWTVSDTLHEYGGYQQDWKKSGCSSVMINGIYGRNYDYHPKTYDGRFVLWQPESGKGYSTIGFAQRVIGRMDAMNEKGLAAGYHFVNRLRPSDGFICTTIARFVLNRCATVKEAVSLLKEIPHRHAFNYSLTDASGDTAIVEASGKGVEVHEGDVSGCTNHFEKKQVENRHRTAESISRLHRLNEYTETMIKDPDMNSTIFTILNHEKYGIAKRDYGNWSGTIHTAVYDTRNLSVLVGTGINGQAVGISFSDWLNGSNMYIRKLKGILPGARLVTHLHREGEKTDAGNTDHTK</sequence>
<dbReference type="AlphaFoldDB" id="A0A2W0H8V6"/>
<dbReference type="RefSeq" id="WP_110518156.1">
    <property type="nucleotide sequence ID" value="NZ_PDOF01000001.1"/>
</dbReference>